<dbReference type="Gene3D" id="1.10.260.40">
    <property type="entry name" value="lambda repressor-like DNA-binding domains"/>
    <property type="match status" value="1"/>
</dbReference>
<accession>A0A1I6M0N6</accession>
<dbReference type="Proteomes" id="UP000198824">
    <property type="component" value="Unassembled WGS sequence"/>
</dbReference>
<dbReference type="OrthoDB" id="7511336at2"/>
<dbReference type="GO" id="GO:0003677">
    <property type="term" value="F:DNA binding"/>
    <property type="evidence" value="ECO:0007669"/>
    <property type="project" value="UniProtKB-KW"/>
</dbReference>
<proteinExistence type="predicted"/>
<organism evidence="2 3">
    <name type="scientific">Sphingomonas jatrophae</name>
    <dbReference type="NCBI Taxonomy" id="1166337"/>
    <lineage>
        <taxon>Bacteria</taxon>
        <taxon>Pseudomonadati</taxon>
        <taxon>Pseudomonadota</taxon>
        <taxon>Alphaproteobacteria</taxon>
        <taxon>Sphingomonadales</taxon>
        <taxon>Sphingomonadaceae</taxon>
        <taxon>Sphingomonas</taxon>
    </lineage>
</organism>
<keyword evidence="3" id="KW-1185">Reference proteome</keyword>
<dbReference type="InterPro" id="IPR001387">
    <property type="entry name" value="Cro/C1-type_HTH"/>
</dbReference>
<dbReference type="SUPFAM" id="SSF47413">
    <property type="entry name" value="lambda repressor-like DNA-binding domains"/>
    <property type="match status" value="1"/>
</dbReference>
<feature type="domain" description="HTH cro/C1-type" evidence="1">
    <location>
        <begin position="16"/>
        <end position="69"/>
    </location>
</feature>
<sequence length="250" mass="27581">MIEPRHSSVLAIVSNLKRELKARGVRVRQLAEELGVAEPTVWRWLRGEGLTLVNLDAICTVAGLDLRDVVARGSSDLQDSFTPTQERVLAADRGLALVFFSIVNGAQREQITREFGLAADRVGSHLDRLVRLGLIDVTANGRIRPRTSRLVRWRRGGPLATAFEKTVKSLFLSMDFSSSDARYVSDMVSLTETGLARVHALFEALREDVHLIGREEEAAGLSDRVWSGVLMMVHPLQMSEVTNGLVPGAE</sequence>
<dbReference type="PROSITE" id="PS50943">
    <property type="entry name" value="HTH_CROC1"/>
    <property type="match status" value="1"/>
</dbReference>
<gene>
    <name evidence="2" type="ORF">SAMN05192580_3214</name>
</gene>
<name>A0A1I6M0N6_9SPHN</name>
<dbReference type="SMART" id="SM00530">
    <property type="entry name" value="HTH_XRE"/>
    <property type="match status" value="1"/>
</dbReference>
<evidence type="ECO:0000313" key="3">
    <source>
        <dbReference type="Proteomes" id="UP000198824"/>
    </source>
</evidence>
<reference evidence="2 3" key="1">
    <citation type="submission" date="2016-10" db="EMBL/GenBank/DDBJ databases">
        <authorList>
            <person name="de Groot N.N."/>
        </authorList>
    </citation>
    <scope>NUCLEOTIDE SEQUENCE [LARGE SCALE GENOMIC DNA]</scope>
    <source>
        <strain evidence="2 3">S5-249</strain>
    </source>
</reference>
<protein>
    <submittedName>
        <fullName evidence="2">DNA-binding transcriptional regulator, XRE family</fullName>
    </submittedName>
</protein>
<dbReference type="STRING" id="1166337.SAMN05192580_3214"/>
<dbReference type="RefSeq" id="WP_093316104.1">
    <property type="nucleotide sequence ID" value="NZ_FOZG01000003.1"/>
</dbReference>
<dbReference type="AlphaFoldDB" id="A0A1I6M0N6"/>
<evidence type="ECO:0000259" key="1">
    <source>
        <dbReference type="PROSITE" id="PS50943"/>
    </source>
</evidence>
<evidence type="ECO:0000313" key="2">
    <source>
        <dbReference type="EMBL" id="SFS09062.1"/>
    </source>
</evidence>
<keyword evidence="2" id="KW-0238">DNA-binding</keyword>
<dbReference type="InterPro" id="IPR010982">
    <property type="entry name" value="Lambda_DNA-bd_dom_sf"/>
</dbReference>
<dbReference type="CDD" id="cd00093">
    <property type="entry name" value="HTH_XRE"/>
    <property type="match status" value="1"/>
</dbReference>
<dbReference type="Pfam" id="PF13443">
    <property type="entry name" value="HTH_26"/>
    <property type="match status" value="1"/>
</dbReference>
<dbReference type="EMBL" id="FOZG01000003">
    <property type="protein sequence ID" value="SFS09062.1"/>
    <property type="molecule type" value="Genomic_DNA"/>
</dbReference>